<evidence type="ECO:0000313" key="3">
    <source>
        <dbReference type="Proteomes" id="UP000017126"/>
    </source>
</evidence>
<protein>
    <recommendedName>
        <fullName evidence="1">AraC effector-binding domain-containing protein</fullName>
    </recommendedName>
</protein>
<dbReference type="InterPro" id="IPR010499">
    <property type="entry name" value="AraC_E-bd"/>
</dbReference>
<reference evidence="2 3" key="1">
    <citation type="submission" date="2013-09" db="EMBL/GenBank/DDBJ databases">
        <title>The Genome Sequence of Enterococcus faecium 10/96A.</title>
        <authorList>
            <consortium name="The Broad Institute Genome Sequencing Platform"/>
            <consortium name="The Broad Institute Genome Sequencing Center for Infectious Disease"/>
            <person name="Earl A.M."/>
            <person name="Gilmore M.S."/>
            <person name="Lebreton F."/>
            <person name="Courvalin P."/>
            <person name="Walker B."/>
            <person name="Young S.K."/>
            <person name="Zeng Q."/>
            <person name="Gargeya S."/>
            <person name="Fitzgerald M."/>
            <person name="Haas B."/>
            <person name="Abouelleil A."/>
            <person name="Alvarado L."/>
            <person name="Arachchi H.M."/>
            <person name="Berlin A.M."/>
            <person name="Chapman S.B."/>
            <person name="Dewar J."/>
            <person name="Goldberg J."/>
            <person name="Griggs A."/>
            <person name="Gujja S."/>
            <person name="Hansen M."/>
            <person name="Howarth C."/>
            <person name="Imamovic A."/>
            <person name="Larimer J."/>
            <person name="McCowan C."/>
            <person name="Murphy C."/>
            <person name="Neiman D."/>
            <person name="Pearson M."/>
            <person name="Priest M."/>
            <person name="Roberts A."/>
            <person name="Saif S."/>
            <person name="Shea T."/>
            <person name="Sisk P."/>
            <person name="Sykes S."/>
            <person name="Wortman J."/>
            <person name="Nusbaum C."/>
            <person name="Birren B."/>
        </authorList>
    </citation>
    <scope>NUCLEOTIDE SEQUENCE [LARGE SCALE GENOMIC DNA]</scope>
    <source>
        <strain evidence="2 3">10/96A</strain>
    </source>
</reference>
<dbReference type="Gene3D" id="3.20.80.10">
    <property type="entry name" value="Regulatory factor, effector binding domain"/>
    <property type="match status" value="1"/>
</dbReference>
<dbReference type="Proteomes" id="UP000017126">
    <property type="component" value="Unassembled WGS sequence"/>
</dbReference>
<proteinExistence type="predicted"/>
<dbReference type="SMART" id="SM00871">
    <property type="entry name" value="AraC_E_bind"/>
    <property type="match status" value="1"/>
</dbReference>
<dbReference type="AlphaFoldDB" id="A0AAV3L281"/>
<dbReference type="Pfam" id="PF06445">
    <property type="entry name" value="GyrI-like"/>
    <property type="match status" value="1"/>
</dbReference>
<dbReference type="RefSeq" id="WP_023043102.1">
    <property type="nucleotide sequence ID" value="NZ_KI518290.1"/>
</dbReference>
<name>A0AAV3L281_ENTFC</name>
<evidence type="ECO:0000259" key="1">
    <source>
        <dbReference type="SMART" id="SM00871"/>
    </source>
</evidence>
<dbReference type="InterPro" id="IPR029442">
    <property type="entry name" value="GyrI-like"/>
</dbReference>
<dbReference type="InterPro" id="IPR011256">
    <property type="entry name" value="Reg_factor_effector_dom_sf"/>
</dbReference>
<dbReference type="EMBL" id="AXOL01000069">
    <property type="protein sequence ID" value="ERT48490.1"/>
    <property type="molecule type" value="Genomic_DNA"/>
</dbReference>
<comment type="caution">
    <text evidence="2">The sequence shown here is derived from an EMBL/GenBank/DDBJ whole genome shotgun (WGS) entry which is preliminary data.</text>
</comment>
<accession>A0AAV3L281</accession>
<gene>
    <name evidence="2" type="ORF">O991_02522</name>
</gene>
<sequence length="151" mass="16964">MEYQIEIREIEPVRVAYIKFKGFAPEANKVFPNVFKSIRGQSNGAPFFCYLSMNPETKMGDMELCVPTEATPAGNGIEVKEIPRIKAVCVTHIGSYETLTSAYAAIDSYAAENRLKLCPPFREVFIKGPGMFLKGNPDKYITEIQFPIQEN</sequence>
<organism evidence="2 3">
    <name type="scientific">Enterococcus faecium 10/96A</name>
    <dbReference type="NCBI Taxonomy" id="1391465"/>
    <lineage>
        <taxon>Bacteria</taxon>
        <taxon>Bacillati</taxon>
        <taxon>Bacillota</taxon>
        <taxon>Bacilli</taxon>
        <taxon>Lactobacillales</taxon>
        <taxon>Enterococcaceae</taxon>
        <taxon>Enterococcus</taxon>
    </lineage>
</organism>
<evidence type="ECO:0000313" key="2">
    <source>
        <dbReference type="EMBL" id="ERT48490.1"/>
    </source>
</evidence>
<feature type="domain" description="AraC effector-binding" evidence="1">
    <location>
        <begin position="3"/>
        <end position="149"/>
    </location>
</feature>
<dbReference type="SUPFAM" id="SSF55136">
    <property type="entry name" value="Probable bacterial effector-binding domain"/>
    <property type="match status" value="1"/>
</dbReference>